<keyword evidence="1 4" id="KW-0328">Glycosyltransferase</keyword>
<evidence type="ECO:0000313" key="5">
    <source>
        <dbReference type="Proteomes" id="UP001597055"/>
    </source>
</evidence>
<dbReference type="Pfam" id="PF13692">
    <property type="entry name" value="Glyco_trans_1_4"/>
    <property type="match status" value="1"/>
</dbReference>
<accession>A0ABW3AE96</accession>
<evidence type="ECO:0000256" key="2">
    <source>
        <dbReference type="ARBA" id="ARBA00022679"/>
    </source>
</evidence>
<organism evidence="4 5">
    <name type="scientific">Microbacterium insulae</name>
    <dbReference type="NCBI Taxonomy" id="483014"/>
    <lineage>
        <taxon>Bacteria</taxon>
        <taxon>Bacillati</taxon>
        <taxon>Actinomycetota</taxon>
        <taxon>Actinomycetes</taxon>
        <taxon>Micrococcales</taxon>
        <taxon>Microbacteriaceae</taxon>
        <taxon>Microbacterium</taxon>
    </lineage>
</organism>
<comment type="caution">
    <text evidence="4">The sequence shown here is derived from an EMBL/GenBank/DDBJ whole genome shotgun (WGS) entry which is preliminary data.</text>
</comment>
<dbReference type="InterPro" id="IPR028098">
    <property type="entry name" value="Glyco_trans_4-like_N"/>
</dbReference>
<protein>
    <submittedName>
        <fullName evidence="4">Glycosyltransferase</fullName>
        <ecNumber evidence="4">2.4.-.-</ecNumber>
    </submittedName>
</protein>
<evidence type="ECO:0000256" key="1">
    <source>
        <dbReference type="ARBA" id="ARBA00022676"/>
    </source>
</evidence>
<evidence type="ECO:0000259" key="3">
    <source>
        <dbReference type="Pfam" id="PF13579"/>
    </source>
</evidence>
<name>A0ABW3AE96_9MICO</name>
<dbReference type="SUPFAM" id="SSF53756">
    <property type="entry name" value="UDP-Glycosyltransferase/glycogen phosphorylase"/>
    <property type="match status" value="1"/>
</dbReference>
<proteinExistence type="predicted"/>
<feature type="domain" description="Glycosyltransferase subfamily 4-like N-terminal" evidence="3">
    <location>
        <begin position="52"/>
        <end position="260"/>
    </location>
</feature>
<dbReference type="EMBL" id="JBHTII010000001">
    <property type="protein sequence ID" value="MFD0789084.1"/>
    <property type="molecule type" value="Genomic_DNA"/>
</dbReference>
<dbReference type="Proteomes" id="UP001597055">
    <property type="component" value="Unassembled WGS sequence"/>
</dbReference>
<dbReference type="EC" id="2.4.-.-" evidence="4"/>
<dbReference type="PANTHER" id="PTHR12526">
    <property type="entry name" value="GLYCOSYLTRANSFERASE"/>
    <property type="match status" value="1"/>
</dbReference>
<dbReference type="RefSeq" id="WP_378771131.1">
    <property type="nucleotide sequence ID" value="NZ_JBHTII010000001.1"/>
</dbReference>
<sequence length="472" mass="52617">MATRIGLLGRWAGDNVDAPRPGCSFFDGFALRHDSPPHLLYVAWGFAPSRSGGVYRLLATANAFARKGWDVTVLTVPRDVFERSTGVDPSLESRADTRVRVERIPFPHEETNLDLRTWGAFRAHAPELWNGWKAWQTARVFPEPRYGLWRPELERAAERIHAERPVSLTIGSGNPNVVHTAGLHLHERHGVPFVMDYRDTWQLDMYSGRRTLSPKSRGAAWERRMVAAADEIWFVNEPIAAWHRELYPEWAQKISVVSNGFDPEFVGAPTAPRTDRGEGLVLGNIGTMTSQTPIRQLVDGWIAARERGALAQDRIDLFGYLGHQGDDEGRVLEQIARVQDGSVSYRGAVSKATIAEVYARLDALILPLGTSPFMTSGKVFEYMATGLPIVSVHDPRNAVSDTLQGYPAWVPAESLEAADVADALVRVAEIASTQTLEDRQVARAWAERYERARILDPIAERWRADIDARGAA</sequence>
<reference evidence="5" key="1">
    <citation type="journal article" date="2019" name="Int. J. Syst. Evol. Microbiol.">
        <title>The Global Catalogue of Microorganisms (GCM) 10K type strain sequencing project: providing services to taxonomists for standard genome sequencing and annotation.</title>
        <authorList>
            <consortium name="The Broad Institute Genomics Platform"/>
            <consortium name="The Broad Institute Genome Sequencing Center for Infectious Disease"/>
            <person name="Wu L."/>
            <person name="Ma J."/>
        </authorList>
    </citation>
    <scope>NUCLEOTIDE SEQUENCE [LARGE SCALE GENOMIC DNA]</scope>
    <source>
        <strain evidence="5">CCUG 54523</strain>
    </source>
</reference>
<dbReference type="GO" id="GO:0016757">
    <property type="term" value="F:glycosyltransferase activity"/>
    <property type="evidence" value="ECO:0007669"/>
    <property type="project" value="UniProtKB-KW"/>
</dbReference>
<dbReference type="Pfam" id="PF13579">
    <property type="entry name" value="Glyco_trans_4_4"/>
    <property type="match status" value="1"/>
</dbReference>
<evidence type="ECO:0000313" key="4">
    <source>
        <dbReference type="EMBL" id="MFD0789084.1"/>
    </source>
</evidence>
<keyword evidence="2 4" id="KW-0808">Transferase</keyword>
<dbReference type="Gene3D" id="3.40.50.2000">
    <property type="entry name" value="Glycogen Phosphorylase B"/>
    <property type="match status" value="2"/>
</dbReference>
<keyword evidence="5" id="KW-1185">Reference proteome</keyword>
<gene>
    <name evidence="4" type="ORF">ACFQ0P_01635</name>
</gene>